<feature type="compositionally biased region" description="Basic and acidic residues" evidence="3">
    <location>
        <begin position="364"/>
        <end position="375"/>
    </location>
</feature>
<dbReference type="FunCoup" id="A0A674H528">
    <property type="interactions" value="706"/>
</dbReference>
<reference evidence="4" key="2">
    <citation type="submission" date="2025-08" db="UniProtKB">
        <authorList>
            <consortium name="Ensembl"/>
        </authorList>
    </citation>
    <scope>IDENTIFICATION</scope>
</reference>
<gene>
    <name evidence="4" type="primary">BUD13</name>
</gene>
<reference evidence="4 5" key="1">
    <citation type="journal article" date="2010" name="Nature">
        <title>The genome of a songbird.</title>
        <authorList>
            <person name="Warren W.C."/>
            <person name="Clayton D.F."/>
            <person name="Ellegren H."/>
            <person name="Arnold A.P."/>
            <person name="Hillier L.W."/>
            <person name="Kunstner A."/>
            <person name="Searle S."/>
            <person name="White S."/>
            <person name="Vilella A.J."/>
            <person name="Fairley S."/>
            <person name="Heger A."/>
            <person name="Kong L."/>
            <person name="Ponting C.P."/>
            <person name="Jarvis E.D."/>
            <person name="Mello C.V."/>
            <person name="Minx P."/>
            <person name="Lovell P."/>
            <person name="Velho T.A."/>
            <person name="Ferris M."/>
            <person name="Balakrishnan C.N."/>
            <person name="Sinha S."/>
            <person name="Blatti C."/>
            <person name="London S.E."/>
            <person name="Li Y."/>
            <person name="Lin Y.C."/>
            <person name="George J."/>
            <person name="Sweedler J."/>
            <person name="Southey B."/>
            <person name="Gunaratne P."/>
            <person name="Watson M."/>
            <person name="Nam K."/>
            <person name="Backstrom N."/>
            <person name="Smeds L."/>
            <person name="Nabholz B."/>
            <person name="Itoh Y."/>
            <person name="Whitney O."/>
            <person name="Pfenning A.R."/>
            <person name="Howard J."/>
            <person name="Volker M."/>
            <person name="Skinner B.M."/>
            <person name="Griffin D.K."/>
            <person name="Ye L."/>
            <person name="McLaren W.M."/>
            <person name="Flicek P."/>
            <person name="Quesada V."/>
            <person name="Velasco G."/>
            <person name="Lopez-Otin C."/>
            <person name="Puente X.S."/>
            <person name="Olender T."/>
            <person name="Lancet D."/>
            <person name="Smit A.F."/>
            <person name="Hubley R."/>
            <person name="Konkel M.K."/>
            <person name="Walker J.A."/>
            <person name="Batzer M.A."/>
            <person name="Gu W."/>
            <person name="Pollock D.D."/>
            <person name="Chen L."/>
            <person name="Cheng Z."/>
            <person name="Eichler E.E."/>
            <person name="Stapley J."/>
            <person name="Slate J."/>
            <person name="Ekblom R."/>
            <person name="Birkhead T."/>
            <person name="Burke T."/>
            <person name="Burt D."/>
            <person name="Scharff C."/>
            <person name="Adam I."/>
            <person name="Richard H."/>
            <person name="Sultan M."/>
            <person name="Soldatov A."/>
            <person name="Lehrach H."/>
            <person name="Edwards S.V."/>
            <person name="Yang S.P."/>
            <person name="Li X."/>
            <person name="Graves T."/>
            <person name="Fulton L."/>
            <person name="Nelson J."/>
            <person name="Chinwalla A."/>
            <person name="Hou S."/>
            <person name="Mardis E.R."/>
            <person name="Wilson R.K."/>
        </authorList>
    </citation>
    <scope>NUCLEOTIDE SEQUENCE [LARGE SCALE GENOMIC DNA]</scope>
</reference>
<evidence type="ECO:0000313" key="5">
    <source>
        <dbReference type="Proteomes" id="UP000007754"/>
    </source>
</evidence>
<keyword evidence="5" id="KW-1185">Reference proteome</keyword>
<dbReference type="GO" id="GO:0003723">
    <property type="term" value="F:RNA binding"/>
    <property type="evidence" value="ECO:0007669"/>
    <property type="project" value="TreeGrafter"/>
</dbReference>
<dbReference type="GO" id="GO:0071005">
    <property type="term" value="C:U2-type precatalytic spliceosome"/>
    <property type="evidence" value="ECO:0007669"/>
    <property type="project" value="Ensembl"/>
</dbReference>
<evidence type="ECO:0000256" key="1">
    <source>
        <dbReference type="ARBA" id="ARBA00011069"/>
    </source>
</evidence>
<evidence type="ECO:0000256" key="2">
    <source>
        <dbReference type="ARBA" id="ARBA00014454"/>
    </source>
</evidence>
<dbReference type="AlphaFoldDB" id="A0A674H528"/>
<evidence type="ECO:0000256" key="3">
    <source>
        <dbReference type="SAM" id="MobiDB-lite"/>
    </source>
</evidence>
<organism evidence="4 5">
    <name type="scientific">Taeniopygia guttata</name>
    <name type="common">Zebra finch</name>
    <name type="synonym">Poephila guttata</name>
    <dbReference type="NCBI Taxonomy" id="59729"/>
    <lineage>
        <taxon>Eukaryota</taxon>
        <taxon>Metazoa</taxon>
        <taxon>Chordata</taxon>
        <taxon>Craniata</taxon>
        <taxon>Vertebrata</taxon>
        <taxon>Euteleostomi</taxon>
        <taxon>Archelosauria</taxon>
        <taxon>Archosauria</taxon>
        <taxon>Dinosauria</taxon>
        <taxon>Saurischia</taxon>
        <taxon>Theropoda</taxon>
        <taxon>Coelurosauria</taxon>
        <taxon>Aves</taxon>
        <taxon>Neognathae</taxon>
        <taxon>Neoaves</taxon>
        <taxon>Telluraves</taxon>
        <taxon>Australaves</taxon>
        <taxon>Passeriformes</taxon>
        <taxon>Passeroidea</taxon>
        <taxon>Estrildidae</taxon>
        <taxon>Estrildinae</taxon>
        <taxon>Taeniopygia</taxon>
    </lineage>
</organism>
<feature type="compositionally biased region" description="Acidic residues" evidence="3">
    <location>
        <begin position="18"/>
        <end position="27"/>
    </location>
</feature>
<dbReference type="InterPro" id="IPR018609">
    <property type="entry name" value="Bud13"/>
</dbReference>
<feature type="region of interest" description="Disordered" evidence="3">
    <location>
        <begin position="149"/>
        <end position="479"/>
    </location>
</feature>
<sequence>MRIVDDDVSWSSLAPQKEEEEEEEEGDMPVVSAGPVGRGPHPQAALGICPRGELAPEPRAVPRGTVNSPRVKAAPSLRASTGVVCSRAALEPGRRAGIAAAAVMSGNCAFAELVLAACLQVAEFIDERPKEVKLMEEFRTNSKWKLLGDEDSQSSDISGPAKSATRRRHHDSPEPSPPAGRHDGSSELCPARRQRHDTPDPSPPRRQRHDTPDVSPPRRQRHDTPDPSPPRRQRHDTPDVSPPKRQRRDTPDLSPPRRRQRHDTPDPSPPRRQRHDTPDLSPPRRQRHDTPDLSPPRRQRHDTPDLSPPRRQRHDTPDPSPPRRQRHDTPDLSPPRRQRHDTPDPSPPRRQRHDTPDLSPPRRQRQDLSPRREKPGSPSGKKSQKKGRASPTHRDQHRSRSPPELSPHRQDAKGSPKKASTMASGGRAGLVPADVLQREKQELRKHERSTRHLEEESRNAQTVFRDKSGRKRNLAQEQLEQRLKAEAEAKREEQYAKWGKGLAQERQQQQNVEDAVKEMQKPLARYIDDQDLDRMLREQEREGDPMAALIKKRKAKENNKKEKPRYKGPAPPLNRFNIWPGHRWDGVDRSNGFEQQRFARIANKKAVQELAYKWSVEDM</sequence>
<evidence type="ECO:0000313" key="4">
    <source>
        <dbReference type="Ensembl" id="ENSTGUP00000029857.1"/>
    </source>
</evidence>
<dbReference type="Ensembl" id="ENSTGUT00000036194.1">
    <property type="protein sequence ID" value="ENSTGUP00000029857.1"/>
    <property type="gene ID" value="ENSTGUG00000000141.2"/>
</dbReference>
<proteinExistence type="inferred from homology"/>
<feature type="region of interest" description="Disordered" evidence="3">
    <location>
        <begin position="539"/>
        <end position="577"/>
    </location>
</feature>
<dbReference type="Proteomes" id="UP000007754">
    <property type="component" value="Chromosome 24"/>
</dbReference>
<feature type="compositionally biased region" description="Basic and acidic residues" evidence="3">
    <location>
        <begin position="436"/>
        <end position="458"/>
    </location>
</feature>
<dbReference type="Pfam" id="PF09736">
    <property type="entry name" value="Bud13"/>
    <property type="match status" value="1"/>
</dbReference>
<dbReference type="InterPro" id="IPR051112">
    <property type="entry name" value="CWC26_splicing_factor"/>
</dbReference>
<comment type="similarity">
    <text evidence="1">Belongs to the CWC26 family.</text>
</comment>
<dbReference type="OMA" id="FEAEFQF"/>
<protein>
    <recommendedName>
        <fullName evidence="2">BUD13 homolog</fullName>
    </recommendedName>
</protein>
<dbReference type="GO" id="GO:0070274">
    <property type="term" value="C:RES complex"/>
    <property type="evidence" value="ECO:0007669"/>
    <property type="project" value="TreeGrafter"/>
</dbReference>
<name>A0A674H528_TAEGU</name>
<dbReference type="InParanoid" id="A0A674H528"/>
<dbReference type="GO" id="GO:0000398">
    <property type="term" value="P:mRNA splicing, via spliceosome"/>
    <property type="evidence" value="ECO:0007669"/>
    <property type="project" value="Ensembl"/>
</dbReference>
<dbReference type="GeneTree" id="ENSGT00390000014500"/>
<dbReference type="PANTHER" id="PTHR31809:SF0">
    <property type="entry name" value="BUD13 HOMOLOG"/>
    <property type="match status" value="1"/>
</dbReference>
<accession>A0A674H528</accession>
<dbReference type="PANTHER" id="PTHR31809">
    <property type="entry name" value="BUD13 HOMOLOG"/>
    <property type="match status" value="1"/>
</dbReference>
<reference evidence="4" key="3">
    <citation type="submission" date="2025-09" db="UniProtKB">
        <authorList>
            <consortium name="Ensembl"/>
        </authorList>
    </citation>
    <scope>IDENTIFICATION</scope>
</reference>
<feature type="region of interest" description="Disordered" evidence="3">
    <location>
        <begin position="1"/>
        <end position="44"/>
    </location>
</feature>
<dbReference type="GO" id="GO:0005654">
    <property type="term" value="C:nucleoplasm"/>
    <property type="evidence" value="ECO:0007669"/>
    <property type="project" value="Ensembl"/>
</dbReference>